<feature type="region of interest" description="Disordered" evidence="1">
    <location>
        <begin position="200"/>
        <end position="246"/>
    </location>
</feature>
<reference evidence="3" key="1">
    <citation type="submission" date="2020-10" db="EMBL/GenBank/DDBJ databases">
        <authorList>
            <person name="Han B."/>
            <person name="Lu T."/>
            <person name="Zhao Q."/>
            <person name="Huang X."/>
            <person name="Zhao Y."/>
        </authorList>
    </citation>
    <scope>NUCLEOTIDE SEQUENCE</scope>
</reference>
<evidence type="ECO:0000256" key="1">
    <source>
        <dbReference type="SAM" id="MobiDB-lite"/>
    </source>
</evidence>
<proteinExistence type="predicted"/>
<keyword evidence="2" id="KW-1133">Transmembrane helix</keyword>
<dbReference type="AlphaFoldDB" id="A0A811N532"/>
<gene>
    <name evidence="3" type="ORF">NCGR_LOCUS12948</name>
</gene>
<sequence length="246" mass="26912">MLTVQQLQPTVNDIQELLKSGENVGYHRGSYVKGLLEELGFERSKIKPYDTPDDFHNALSTGSSNGGIAALVHEVPYIKLFLANHCKGYTMVGPIYKAAGFGYALAKGNPLLSDISKAILNVTGGDTILQIEKKWMGYQNDGQNVGPITGSSSLTFANFRGLLILTGAASTSSLLIALVIYAYKKQHRSTVVMEVDKTQVEENRANEDKDEPQEGNQGVVPEEHVQFRGDREENGQLHEQTGSEKV</sequence>
<name>A0A811N532_9POAL</name>
<keyword evidence="2" id="KW-0812">Transmembrane</keyword>
<protein>
    <recommendedName>
        <fullName evidence="5">Ionotropic glutamate receptor C-terminal domain-containing protein</fullName>
    </recommendedName>
</protein>
<evidence type="ECO:0000313" key="4">
    <source>
        <dbReference type="Proteomes" id="UP000604825"/>
    </source>
</evidence>
<evidence type="ECO:0000313" key="3">
    <source>
        <dbReference type="EMBL" id="CAD6219173.1"/>
    </source>
</evidence>
<comment type="caution">
    <text evidence="3">The sequence shown here is derived from an EMBL/GenBank/DDBJ whole genome shotgun (WGS) entry which is preliminary data.</text>
</comment>
<dbReference type="PANTHER" id="PTHR18966">
    <property type="entry name" value="IONOTROPIC GLUTAMATE RECEPTOR"/>
    <property type="match status" value="1"/>
</dbReference>
<dbReference type="FunFam" id="3.40.190.10:FF:000195">
    <property type="entry name" value="Glutamate receptor 2.7"/>
    <property type="match status" value="1"/>
</dbReference>
<accession>A0A811N532</accession>
<feature type="compositionally biased region" description="Basic and acidic residues" evidence="1">
    <location>
        <begin position="221"/>
        <end position="246"/>
    </location>
</feature>
<dbReference type="OrthoDB" id="784410at2759"/>
<dbReference type="Proteomes" id="UP000604825">
    <property type="component" value="Unassembled WGS sequence"/>
</dbReference>
<evidence type="ECO:0008006" key="5">
    <source>
        <dbReference type="Google" id="ProtNLM"/>
    </source>
</evidence>
<keyword evidence="2" id="KW-0472">Membrane</keyword>
<keyword evidence="4" id="KW-1185">Reference proteome</keyword>
<organism evidence="3 4">
    <name type="scientific">Miscanthus lutarioriparius</name>
    <dbReference type="NCBI Taxonomy" id="422564"/>
    <lineage>
        <taxon>Eukaryota</taxon>
        <taxon>Viridiplantae</taxon>
        <taxon>Streptophyta</taxon>
        <taxon>Embryophyta</taxon>
        <taxon>Tracheophyta</taxon>
        <taxon>Spermatophyta</taxon>
        <taxon>Magnoliopsida</taxon>
        <taxon>Liliopsida</taxon>
        <taxon>Poales</taxon>
        <taxon>Poaceae</taxon>
        <taxon>PACMAD clade</taxon>
        <taxon>Panicoideae</taxon>
        <taxon>Andropogonodae</taxon>
        <taxon>Andropogoneae</taxon>
        <taxon>Saccharinae</taxon>
        <taxon>Miscanthus</taxon>
    </lineage>
</organism>
<dbReference type="InterPro" id="IPR015683">
    <property type="entry name" value="Ionotropic_Glu_rcpt"/>
</dbReference>
<dbReference type="EMBL" id="CAJGYO010000003">
    <property type="protein sequence ID" value="CAD6219173.1"/>
    <property type="molecule type" value="Genomic_DNA"/>
</dbReference>
<dbReference type="Gene3D" id="3.40.190.10">
    <property type="entry name" value="Periplasmic binding protein-like II"/>
    <property type="match status" value="1"/>
</dbReference>
<evidence type="ECO:0000256" key="2">
    <source>
        <dbReference type="SAM" id="Phobius"/>
    </source>
</evidence>
<feature type="transmembrane region" description="Helical" evidence="2">
    <location>
        <begin position="161"/>
        <end position="183"/>
    </location>
</feature>
<dbReference type="SUPFAM" id="SSF53850">
    <property type="entry name" value="Periplasmic binding protein-like II"/>
    <property type="match status" value="1"/>
</dbReference>